<dbReference type="AlphaFoldDB" id="A0AAV5K399"/>
<evidence type="ECO:0000256" key="2">
    <source>
        <dbReference type="ARBA" id="ARBA00007267"/>
    </source>
</evidence>
<keyword evidence="7" id="KW-1185">Reference proteome</keyword>
<dbReference type="SMART" id="SM01114">
    <property type="entry name" value="CXC"/>
    <property type="match status" value="2"/>
</dbReference>
<evidence type="ECO:0000313" key="6">
    <source>
        <dbReference type="EMBL" id="GKV18089.1"/>
    </source>
</evidence>
<name>A0AAV5K399_9ROSI</name>
<dbReference type="InterPro" id="IPR044522">
    <property type="entry name" value="TSO1-like"/>
</dbReference>
<evidence type="ECO:0000256" key="1">
    <source>
        <dbReference type="ARBA" id="ARBA00004123"/>
    </source>
</evidence>
<evidence type="ECO:0000256" key="4">
    <source>
        <dbReference type="SAM" id="MobiDB-lite"/>
    </source>
</evidence>
<comment type="caution">
    <text evidence="6">The sequence shown here is derived from an EMBL/GenBank/DDBJ whole genome shotgun (WGS) entry which is preliminary data.</text>
</comment>
<protein>
    <recommendedName>
        <fullName evidence="5">CRC domain-containing protein</fullName>
    </recommendedName>
</protein>
<dbReference type="PROSITE" id="PS51634">
    <property type="entry name" value="CRC"/>
    <property type="match status" value="1"/>
</dbReference>
<evidence type="ECO:0000259" key="5">
    <source>
        <dbReference type="PROSITE" id="PS51634"/>
    </source>
</evidence>
<dbReference type="InterPro" id="IPR033467">
    <property type="entry name" value="Tesmin/TSO1-like_CXC"/>
</dbReference>
<keyword evidence="3" id="KW-0539">Nucleus</keyword>
<proteinExistence type="inferred from homology"/>
<dbReference type="Proteomes" id="UP001054252">
    <property type="component" value="Unassembled WGS sequence"/>
</dbReference>
<accession>A0AAV5K399</accession>
<reference evidence="6 7" key="1">
    <citation type="journal article" date="2021" name="Commun. Biol.">
        <title>The genome of Shorea leprosula (Dipterocarpaceae) highlights the ecological relevance of drought in aseasonal tropical rainforests.</title>
        <authorList>
            <person name="Ng K.K.S."/>
            <person name="Kobayashi M.J."/>
            <person name="Fawcett J.A."/>
            <person name="Hatakeyama M."/>
            <person name="Paape T."/>
            <person name="Ng C.H."/>
            <person name="Ang C.C."/>
            <person name="Tnah L.H."/>
            <person name="Lee C.T."/>
            <person name="Nishiyama T."/>
            <person name="Sese J."/>
            <person name="O'Brien M.J."/>
            <person name="Copetti D."/>
            <person name="Mohd Noor M.I."/>
            <person name="Ong R.C."/>
            <person name="Putra M."/>
            <person name="Sireger I.Z."/>
            <person name="Indrioko S."/>
            <person name="Kosugi Y."/>
            <person name="Izuno A."/>
            <person name="Isagi Y."/>
            <person name="Lee S.L."/>
            <person name="Shimizu K.K."/>
        </authorList>
    </citation>
    <scope>NUCLEOTIDE SEQUENCE [LARGE SCALE GENOMIC DNA]</scope>
    <source>
        <strain evidence="6">214</strain>
    </source>
</reference>
<evidence type="ECO:0000313" key="7">
    <source>
        <dbReference type="Proteomes" id="UP001054252"/>
    </source>
</evidence>
<dbReference type="PANTHER" id="PTHR46159">
    <property type="entry name" value="PROTEIN TESMIN/TSO1-LIKE CXC 2"/>
    <property type="match status" value="1"/>
</dbReference>
<evidence type="ECO:0000256" key="3">
    <source>
        <dbReference type="ARBA" id="ARBA00023242"/>
    </source>
</evidence>
<comment type="subcellular location">
    <subcellularLocation>
        <location evidence="1">Nucleus</location>
    </subcellularLocation>
</comment>
<dbReference type="EMBL" id="BPVZ01000049">
    <property type="protein sequence ID" value="GKV18089.1"/>
    <property type="molecule type" value="Genomic_DNA"/>
</dbReference>
<dbReference type="Pfam" id="PF03638">
    <property type="entry name" value="TCR"/>
    <property type="match status" value="2"/>
</dbReference>
<organism evidence="6 7">
    <name type="scientific">Rubroshorea leprosula</name>
    <dbReference type="NCBI Taxonomy" id="152421"/>
    <lineage>
        <taxon>Eukaryota</taxon>
        <taxon>Viridiplantae</taxon>
        <taxon>Streptophyta</taxon>
        <taxon>Embryophyta</taxon>
        <taxon>Tracheophyta</taxon>
        <taxon>Spermatophyta</taxon>
        <taxon>Magnoliopsida</taxon>
        <taxon>eudicotyledons</taxon>
        <taxon>Gunneridae</taxon>
        <taxon>Pentapetalae</taxon>
        <taxon>rosids</taxon>
        <taxon>malvids</taxon>
        <taxon>Malvales</taxon>
        <taxon>Dipterocarpaceae</taxon>
        <taxon>Rubroshorea</taxon>
    </lineage>
</organism>
<dbReference type="InterPro" id="IPR005172">
    <property type="entry name" value="CRC"/>
</dbReference>
<feature type="domain" description="CRC" evidence="5">
    <location>
        <begin position="414"/>
        <end position="532"/>
    </location>
</feature>
<dbReference type="GO" id="GO:0005634">
    <property type="term" value="C:nucleus"/>
    <property type="evidence" value="ECO:0007669"/>
    <property type="project" value="UniProtKB-SubCell"/>
</dbReference>
<comment type="similarity">
    <text evidence="2">Belongs to the lin-54 family.</text>
</comment>
<gene>
    <name evidence="6" type="ORF">SLEP1_g28512</name>
</gene>
<dbReference type="PANTHER" id="PTHR46159:SF6">
    <property type="entry name" value="OS12G0605300 PROTEIN"/>
    <property type="match status" value="1"/>
</dbReference>
<feature type="region of interest" description="Disordered" evidence="4">
    <location>
        <begin position="14"/>
        <end position="35"/>
    </location>
</feature>
<sequence>MNYSFSSDFKDLILTPQSSSAEESDGGKKNDGHLGCMELSVPGFQGVLKTGTQENDRNNTLPVQNNSLSVGFHEYSDGLAYKNSGTNVNSSLFVSGQTEQNLEQVSSFDLKPMKGREEQGAREWPHNECPVLDSDHIHLASNAQQCKDSGAQDIYDRGYFSNELPPGPLQGVHAYGNIGENVQAMMNAQSDNMMQYFQAGEDQHGMTRRCLQFREQPTAIRNYSSSSNLGNEVTNSRPFCTTSGTESLGSFVTTKKRQLGNPSQYVPTMLSTCSSEKSPFTVPNPLDICLPLNSNMNSTKMDCGGTGSMKLEVDSVDLASVTSNHYLETRKNFSSVVDNISACPVGGALYGRDSLVAGSKTSEPFCNMEPVVQHLTLQTRRNINSEQVDSCEEFNQQGTKKKRKKSSRAIFDEGCKHCNCKRTKCLKLYCDCFAAGIFCDESCACQGCLNRPEYEDTVFETRQQIESRNPLAFAPKIKNSEDGKWMTPSSGKHKRGCNCKKSMCQKKYCECYQANVGCSSACRCDGCKNVYGKKEDYGVTGEIMESNRDSKEILAGSLEHKLGAVVAKKDSLGLELHDLQYLTPMPPSFNYSDHAKDSQKSQLLSWRYLPSPPPGFTVPSSHVKALRTPKNFDSNDIFQETSKHTFDLSSYIQRMDTHADPSPVPSYPSILMASSESSKGKDLTSFSRLQLCPRTGHIPSGGSPHRNSSLITPISELDETKNPQEFNSDGRLYDILEDDM</sequence>
<dbReference type="GO" id="GO:0003700">
    <property type="term" value="F:DNA-binding transcription factor activity"/>
    <property type="evidence" value="ECO:0007669"/>
    <property type="project" value="InterPro"/>
</dbReference>